<dbReference type="GO" id="GO:0015562">
    <property type="term" value="F:efflux transmembrane transporter activity"/>
    <property type="evidence" value="ECO:0007669"/>
    <property type="project" value="InterPro"/>
</dbReference>
<evidence type="ECO:0000313" key="10">
    <source>
        <dbReference type="Proteomes" id="UP000317593"/>
    </source>
</evidence>
<keyword evidence="10" id="KW-1185">Reference proteome</keyword>
<dbReference type="SUPFAM" id="SSF56954">
    <property type="entry name" value="Outer membrane efflux proteins (OEP)"/>
    <property type="match status" value="1"/>
</dbReference>
<dbReference type="InterPro" id="IPR003423">
    <property type="entry name" value="OMP_efflux"/>
</dbReference>
<evidence type="ECO:0000256" key="1">
    <source>
        <dbReference type="ARBA" id="ARBA00004442"/>
    </source>
</evidence>
<evidence type="ECO:0000256" key="4">
    <source>
        <dbReference type="ARBA" id="ARBA00022452"/>
    </source>
</evidence>
<comment type="similarity">
    <text evidence="2">Belongs to the outer membrane factor (OMF) (TC 1.B.17) family.</text>
</comment>
<dbReference type="PANTHER" id="PTHR30026">
    <property type="entry name" value="OUTER MEMBRANE PROTEIN TOLC"/>
    <property type="match status" value="1"/>
</dbReference>
<keyword evidence="4" id="KW-1134">Transmembrane beta strand</keyword>
<comment type="subcellular location">
    <subcellularLocation>
        <location evidence="1">Cell outer membrane</location>
    </subcellularLocation>
</comment>
<feature type="coiled-coil region" evidence="8">
    <location>
        <begin position="170"/>
        <end position="197"/>
    </location>
</feature>
<proteinExistence type="inferred from homology"/>
<dbReference type="Pfam" id="PF02321">
    <property type="entry name" value="OEP"/>
    <property type="match status" value="1"/>
</dbReference>
<keyword evidence="7" id="KW-0998">Cell outer membrane</keyword>
<evidence type="ECO:0000256" key="6">
    <source>
        <dbReference type="ARBA" id="ARBA00023136"/>
    </source>
</evidence>
<dbReference type="EMBL" id="FXTH01000003">
    <property type="protein sequence ID" value="SMO47480.1"/>
    <property type="molecule type" value="Genomic_DNA"/>
</dbReference>
<keyword evidence="6" id="KW-0472">Membrane</keyword>
<dbReference type="GO" id="GO:1990281">
    <property type="term" value="C:efflux pump complex"/>
    <property type="evidence" value="ECO:0007669"/>
    <property type="project" value="TreeGrafter"/>
</dbReference>
<name>A0A521BLG5_9BACT</name>
<evidence type="ECO:0000256" key="7">
    <source>
        <dbReference type="ARBA" id="ARBA00023237"/>
    </source>
</evidence>
<reference evidence="9 10" key="1">
    <citation type="submission" date="2017-05" db="EMBL/GenBank/DDBJ databases">
        <authorList>
            <person name="Varghese N."/>
            <person name="Submissions S."/>
        </authorList>
    </citation>
    <scope>NUCLEOTIDE SEQUENCE [LARGE SCALE GENOMIC DNA]</scope>
    <source>
        <strain evidence="9 10">DSM 21194</strain>
    </source>
</reference>
<dbReference type="GO" id="GO:0015288">
    <property type="term" value="F:porin activity"/>
    <property type="evidence" value="ECO:0007669"/>
    <property type="project" value="TreeGrafter"/>
</dbReference>
<keyword evidence="3" id="KW-0813">Transport</keyword>
<dbReference type="Proteomes" id="UP000317593">
    <property type="component" value="Unassembled WGS sequence"/>
</dbReference>
<evidence type="ECO:0000256" key="2">
    <source>
        <dbReference type="ARBA" id="ARBA00007613"/>
    </source>
</evidence>
<protein>
    <submittedName>
        <fullName evidence="9">Outer membrane protein, cobalt-zinc-cadmium efflux system</fullName>
    </submittedName>
</protein>
<dbReference type="Gene3D" id="1.20.1600.10">
    <property type="entry name" value="Outer membrane efflux proteins (OEP)"/>
    <property type="match status" value="1"/>
</dbReference>
<dbReference type="GO" id="GO:0009279">
    <property type="term" value="C:cell outer membrane"/>
    <property type="evidence" value="ECO:0007669"/>
    <property type="project" value="UniProtKB-SubCell"/>
</dbReference>
<evidence type="ECO:0000256" key="5">
    <source>
        <dbReference type="ARBA" id="ARBA00022692"/>
    </source>
</evidence>
<keyword evidence="8" id="KW-0175">Coiled coil</keyword>
<dbReference type="InterPro" id="IPR051906">
    <property type="entry name" value="TolC-like"/>
</dbReference>
<accession>A0A521BLG5</accession>
<dbReference type="RefSeq" id="WP_142713402.1">
    <property type="nucleotide sequence ID" value="NZ_FXTH01000003.1"/>
</dbReference>
<dbReference type="OrthoDB" id="1522622at2"/>
<sequence length="412" mass="48149">MLYSFILTLVFWGQIIPADTTDLTTIDVRKALQIAYEHNPEINQLTNRIRAQQQQQILSIGLQDPELSYVKEGIGKGTFGEQRWSISQKIEFPLSSYYRYQNEKKLTAGLEYQLQARKLQLKADVKSAYTRLAYAIENSHLAREQMTLFEQLSSAARTRSDLGEASEIDAMQANLQLSEAQNNLETAQNQIMNARYDLFETIGLDPEDQTYDISFPDTLHYIEVDINQNEVLQQLNHHPELRQVSQAQLAMSLQVKAAKTSYLPDLSVSYYRQDFGGDYEFYGFQFGISLPLWFGANKSPRVKQAHARKRETDWKFDQLQLSLKKRAEQTWHGYQTTRANIDRFRKSIQSRSIELVRLTQKGYRYGELDLLTLLEAQRTYLRTQEAYYQTLRDYYLKVIELEQYLQTDIIFK</sequence>
<dbReference type="PANTHER" id="PTHR30026:SF20">
    <property type="entry name" value="OUTER MEMBRANE PROTEIN TOLC"/>
    <property type="match status" value="1"/>
</dbReference>
<gene>
    <name evidence="9" type="ORF">SAMN06265218_103177</name>
</gene>
<dbReference type="AlphaFoldDB" id="A0A521BLG5"/>
<evidence type="ECO:0000313" key="9">
    <source>
        <dbReference type="EMBL" id="SMO47480.1"/>
    </source>
</evidence>
<keyword evidence="5" id="KW-0812">Transmembrane</keyword>
<organism evidence="9 10">
    <name type="scientific">Fodinibius sediminis</name>
    <dbReference type="NCBI Taxonomy" id="1214077"/>
    <lineage>
        <taxon>Bacteria</taxon>
        <taxon>Pseudomonadati</taxon>
        <taxon>Balneolota</taxon>
        <taxon>Balneolia</taxon>
        <taxon>Balneolales</taxon>
        <taxon>Balneolaceae</taxon>
        <taxon>Fodinibius</taxon>
    </lineage>
</organism>
<evidence type="ECO:0000256" key="3">
    <source>
        <dbReference type="ARBA" id="ARBA00022448"/>
    </source>
</evidence>
<evidence type="ECO:0000256" key="8">
    <source>
        <dbReference type="SAM" id="Coils"/>
    </source>
</evidence>